<reference evidence="2 3" key="1">
    <citation type="journal article" date="2019" name="Nat. Ecol. Evol.">
        <title>Megaphylogeny resolves global patterns of mushroom evolution.</title>
        <authorList>
            <person name="Varga T."/>
            <person name="Krizsan K."/>
            <person name="Foldi C."/>
            <person name="Dima B."/>
            <person name="Sanchez-Garcia M."/>
            <person name="Sanchez-Ramirez S."/>
            <person name="Szollosi G.J."/>
            <person name="Szarkandi J.G."/>
            <person name="Papp V."/>
            <person name="Albert L."/>
            <person name="Andreopoulos W."/>
            <person name="Angelini C."/>
            <person name="Antonin V."/>
            <person name="Barry K.W."/>
            <person name="Bougher N.L."/>
            <person name="Buchanan P."/>
            <person name="Buyck B."/>
            <person name="Bense V."/>
            <person name="Catcheside P."/>
            <person name="Chovatia M."/>
            <person name="Cooper J."/>
            <person name="Damon W."/>
            <person name="Desjardin D."/>
            <person name="Finy P."/>
            <person name="Geml J."/>
            <person name="Haridas S."/>
            <person name="Hughes K."/>
            <person name="Justo A."/>
            <person name="Karasinski D."/>
            <person name="Kautmanova I."/>
            <person name="Kiss B."/>
            <person name="Kocsube S."/>
            <person name="Kotiranta H."/>
            <person name="LaButti K.M."/>
            <person name="Lechner B.E."/>
            <person name="Liimatainen K."/>
            <person name="Lipzen A."/>
            <person name="Lukacs Z."/>
            <person name="Mihaltcheva S."/>
            <person name="Morgado L.N."/>
            <person name="Niskanen T."/>
            <person name="Noordeloos M.E."/>
            <person name="Ohm R.A."/>
            <person name="Ortiz-Santana B."/>
            <person name="Ovrebo C."/>
            <person name="Racz N."/>
            <person name="Riley R."/>
            <person name="Savchenko A."/>
            <person name="Shiryaev A."/>
            <person name="Soop K."/>
            <person name="Spirin V."/>
            <person name="Szebenyi C."/>
            <person name="Tomsovsky M."/>
            <person name="Tulloss R.E."/>
            <person name="Uehling J."/>
            <person name="Grigoriev I.V."/>
            <person name="Vagvolgyi C."/>
            <person name="Papp T."/>
            <person name="Martin F.M."/>
            <person name="Miettinen O."/>
            <person name="Hibbett D.S."/>
            <person name="Nagy L.G."/>
        </authorList>
    </citation>
    <scope>NUCLEOTIDE SEQUENCE [LARGE SCALE GENOMIC DNA]</scope>
    <source>
        <strain evidence="2 3">HHB13444</strain>
    </source>
</reference>
<dbReference type="EMBL" id="ML211916">
    <property type="protein sequence ID" value="TFK79845.1"/>
    <property type="molecule type" value="Genomic_DNA"/>
</dbReference>
<dbReference type="Proteomes" id="UP000308197">
    <property type="component" value="Unassembled WGS sequence"/>
</dbReference>
<proteinExistence type="predicted"/>
<evidence type="ECO:0000313" key="3">
    <source>
        <dbReference type="Proteomes" id="UP000308197"/>
    </source>
</evidence>
<gene>
    <name evidence="2" type="ORF">K466DRAFT_408129</name>
</gene>
<dbReference type="InParanoid" id="A0A5C3NR91"/>
<evidence type="ECO:0000256" key="1">
    <source>
        <dbReference type="SAM" id="MobiDB-lite"/>
    </source>
</evidence>
<evidence type="ECO:0000313" key="2">
    <source>
        <dbReference type="EMBL" id="TFK79845.1"/>
    </source>
</evidence>
<feature type="region of interest" description="Disordered" evidence="1">
    <location>
        <begin position="1"/>
        <end position="50"/>
    </location>
</feature>
<dbReference type="AlphaFoldDB" id="A0A5C3NR91"/>
<accession>A0A5C3NR91</accession>
<protein>
    <submittedName>
        <fullName evidence="2">Uncharacterized protein</fullName>
    </submittedName>
</protein>
<keyword evidence="3" id="KW-1185">Reference proteome</keyword>
<organism evidence="2 3">
    <name type="scientific">Polyporus arcularius HHB13444</name>
    <dbReference type="NCBI Taxonomy" id="1314778"/>
    <lineage>
        <taxon>Eukaryota</taxon>
        <taxon>Fungi</taxon>
        <taxon>Dikarya</taxon>
        <taxon>Basidiomycota</taxon>
        <taxon>Agaricomycotina</taxon>
        <taxon>Agaricomycetes</taxon>
        <taxon>Polyporales</taxon>
        <taxon>Polyporaceae</taxon>
        <taxon>Polyporus</taxon>
    </lineage>
</organism>
<name>A0A5C3NR91_9APHY</name>
<sequence>MPSHARSKTGSMERTYSRYLGDVASPRRSRPDKRTGTSYRAQHHEERRSTYRCMRRTRGLVYRSGERREAGSDRLTERSALHRAGRREGYSQNGVCKLAFVADLAA</sequence>